<sequence>MRDPTPADHAKAFMDEDPWTIKAQLIDKIFPVINRARGINRLEDVHSEFDLHKRFIKSEWSTWLCTGRVPNPMLHEIAAYMLKTKLVNPYIRREFDQKKEIMERTMVCERGLWALKEQLDTTIGFISRAEYFEDAARELREAGERPTRAELLRGLRWSKLAEKPGMLMYGEETIYR</sequence>
<protein>
    <submittedName>
        <fullName evidence="1">Uncharacterized protein</fullName>
    </submittedName>
</protein>
<dbReference type="Proteomes" id="UP001172102">
    <property type="component" value="Unassembled WGS sequence"/>
</dbReference>
<gene>
    <name evidence="1" type="ORF">B0H67DRAFT_642149</name>
</gene>
<comment type="caution">
    <text evidence="1">The sequence shown here is derived from an EMBL/GenBank/DDBJ whole genome shotgun (WGS) entry which is preliminary data.</text>
</comment>
<evidence type="ECO:0000313" key="1">
    <source>
        <dbReference type="EMBL" id="KAK0725777.1"/>
    </source>
</evidence>
<dbReference type="EMBL" id="JAUKUA010000002">
    <property type="protein sequence ID" value="KAK0725777.1"/>
    <property type="molecule type" value="Genomic_DNA"/>
</dbReference>
<reference evidence="1" key="1">
    <citation type="submission" date="2023-06" db="EMBL/GenBank/DDBJ databases">
        <title>Genome-scale phylogeny and comparative genomics of the fungal order Sordariales.</title>
        <authorList>
            <consortium name="Lawrence Berkeley National Laboratory"/>
            <person name="Hensen N."/>
            <person name="Bonometti L."/>
            <person name="Westerberg I."/>
            <person name="Brannstrom I.O."/>
            <person name="Guillou S."/>
            <person name="Cros-Aarteil S."/>
            <person name="Calhoun S."/>
            <person name="Haridas S."/>
            <person name="Kuo A."/>
            <person name="Mondo S."/>
            <person name="Pangilinan J."/>
            <person name="Riley R."/>
            <person name="Labutti K."/>
            <person name="Andreopoulos B."/>
            <person name="Lipzen A."/>
            <person name="Chen C."/>
            <person name="Yanf M."/>
            <person name="Daum C."/>
            <person name="Ng V."/>
            <person name="Clum A."/>
            <person name="Steindorff A."/>
            <person name="Ohm R."/>
            <person name="Martin F."/>
            <person name="Silar P."/>
            <person name="Natvig D."/>
            <person name="Lalanne C."/>
            <person name="Gautier V."/>
            <person name="Ament-Velasquez S.L."/>
            <person name="Kruys A."/>
            <person name="Hutchinson M.I."/>
            <person name="Powell A.J."/>
            <person name="Barry K."/>
            <person name="Miller A.N."/>
            <person name="Grigoriev I.V."/>
            <person name="Debuchy R."/>
            <person name="Gladieux P."/>
            <person name="Thoren M.H."/>
            <person name="Johannesson H."/>
        </authorList>
    </citation>
    <scope>NUCLEOTIDE SEQUENCE</scope>
    <source>
        <strain evidence="1">SMH4607-1</strain>
    </source>
</reference>
<proteinExistence type="predicted"/>
<organism evidence="1 2">
    <name type="scientific">Lasiosphaeris hirsuta</name>
    <dbReference type="NCBI Taxonomy" id="260670"/>
    <lineage>
        <taxon>Eukaryota</taxon>
        <taxon>Fungi</taxon>
        <taxon>Dikarya</taxon>
        <taxon>Ascomycota</taxon>
        <taxon>Pezizomycotina</taxon>
        <taxon>Sordariomycetes</taxon>
        <taxon>Sordariomycetidae</taxon>
        <taxon>Sordariales</taxon>
        <taxon>Lasiosphaeriaceae</taxon>
        <taxon>Lasiosphaeris</taxon>
    </lineage>
</organism>
<keyword evidence="2" id="KW-1185">Reference proteome</keyword>
<accession>A0AA40B1J0</accession>
<name>A0AA40B1J0_9PEZI</name>
<dbReference type="AlphaFoldDB" id="A0AA40B1J0"/>
<evidence type="ECO:0000313" key="2">
    <source>
        <dbReference type="Proteomes" id="UP001172102"/>
    </source>
</evidence>